<dbReference type="PANTHER" id="PTHR21485">
    <property type="entry name" value="HAD SUPERFAMILY MEMBERS CMAS AND KDSC"/>
    <property type="match status" value="1"/>
</dbReference>
<dbReference type="NCBIfam" id="TIGR03584">
    <property type="entry name" value="PseF"/>
    <property type="match status" value="1"/>
</dbReference>
<dbReference type="InterPro" id="IPR020039">
    <property type="entry name" value="PseF"/>
</dbReference>
<keyword evidence="2" id="KW-1185">Reference proteome</keyword>
<evidence type="ECO:0000313" key="1">
    <source>
        <dbReference type="EMBL" id="UUO13766.1"/>
    </source>
</evidence>
<dbReference type="CDD" id="cd02513">
    <property type="entry name" value="CMP-NeuAc_Synthase"/>
    <property type="match status" value="1"/>
</dbReference>
<evidence type="ECO:0000313" key="2">
    <source>
        <dbReference type="Proteomes" id="UP001057561"/>
    </source>
</evidence>
<dbReference type="GO" id="GO:0016779">
    <property type="term" value="F:nucleotidyltransferase activity"/>
    <property type="evidence" value="ECO:0007669"/>
    <property type="project" value="UniProtKB-KW"/>
</dbReference>
<dbReference type="InterPro" id="IPR003329">
    <property type="entry name" value="Cytidylyl_trans"/>
</dbReference>
<dbReference type="EMBL" id="CP099464">
    <property type="protein sequence ID" value="UUO13766.1"/>
    <property type="molecule type" value="Genomic_DNA"/>
</dbReference>
<keyword evidence="1" id="KW-0808">Transferase</keyword>
<dbReference type="InterPro" id="IPR050793">
    <property type="entry name" value="CMP-NeuNAc_synthase"/>
</dbReference>
<dbReference type="Gene3D" id="3.90.550.10">
    <property type="entry name" value="Spore Coat Polysaccharide Biosynthesis Protein SpsA, Chain A"/>
    <property type="match status" value="1"/>
</dbReference>
<proteinExistence type="predicted"/>
<dbReference type="EC" id="2.7.7.81" evidence="1"/>
<accession>A0ABY5LP65</accession>
<dbReference type="InterPro" id="IPR029044">
    <property type="entry name" value="Nucleotide-diphossugar_trans"/>
</dbReference>
<organism evidence="1 2">
    <name type="scientific">Dolichospermum heterosporum TAC447</name>
    <dbReference type="NCBI Taxonomy" id="747523"/>
    <lineage>
        <taxon>Bacteria</taxon>
        <taxon>Bacillati</taxon>
        <taxon>Cyanobacteriota</taxon>
        <taxon>Cyanophyceae</taxon>
        <taxon>Nostocales</taxon>
        <taxon>Aphanizomenonaceae</taxon>
        <taxon>Dolichospermum</taxon>
        <taxon>Dolichospermum heterosporum</taxon>
    </lineage>
</organism>
<keyword evidence="1" id="KW-0548">Nucleotidyltransferase</keyword>
<dbReference type="SUPFAM" id="SSF53448">
    <property type="entry name" value="Nucleotide-diphospho-sugar transferases"/>
    <property type="match status" value="1"/>
</dbReference>
<dbReference type="PANTHER" id="PTHR21485:SF6">
    <property type="entry name" value="N-ACYLNEURAMINATE CYTIDYLYLTRANSFERASE-RELATED"/>
    <property type="match status" value="1"/>
</dbReference>
<protein>
    <submittedName>
        <fullName evidence="1">Pseudaminic acid cytidylyltransferase</fullName>
        <ecNumber evidence="1">2.7.7.81</ecNumber>
    </submittedName>
</protein>
<dbReference type="Proteomes" id="UP001057561">
    <property type="component" value="Chromosome"/>
</dbReference>
<dbReference type="RefSeq" id="WP_257120525.1">
    <property type="nucleotide sequence ID" value="NZ_CP099464.1"/>
</dbReference>
<gene>
    <name evidence="1" type="primary">pseF</name>
    <name evidence="1" type="ORF">NG743_17065</name>
</gene>
<dbReference type="Pfam" id="PF02348">
    <property type="entry name" value="CTP_transf_3"/>
    <property type="match status" value="1"/>
</dbReference>
<name>A0ABY5LP65_9CYAN</name>
<sequence>MNIAVIPARGGSKRIPRKNIKNFFGKPMIAWSIETAIASGLFDQIIVSTDDQEIAEVARNYGAEVPFLRPADLSNDYAGTTEVIAHTTQWLIDQGLSISAVCCIYATAPFVQVKDLTRGLQALESGCWSYAFSVTDFAAPIFRAFTENPDGGIEMVFPEHFLTRSQELPRALHDAGQFYWGQPSAWLEGKRIFDRHSLPIIIPRWRVQDIDSEEDWIRAEMLAPMIMNIIK</sequence>
<reference evidence="1" key="1">
    <citation type="submission" date="2022-06" db="EMBL/GenBank/DDBJ databases">
        <title>Nostosin G and Spiroidesin B from the Cyanobacterium Dolichospermum sp. NIES-1697.</title>
        <authorList>
            <person name="Phan C.-S."/>
            <person name="Mehjabin J.J."/>
            <person name="Anas A.R.J."/>
            <person name="Hayasaka M."/>
            <person name="Onoki R."/>
            <person name="Wang J."/>
            <person name="Umezawa T."/>
            <person name="Washio K."/>
            <person name="Morikawa M."/>
            <person name="Okino T."/>
        </authorList>
    </citation>
    <scope>NUCLEOTIDE SEQUENCE</scope>
    <source>
        <strain evidence="1">NIES-1697</strain>
    </source>
</reference>